<dbReference type="PANTHER" id="PTHR11655">
    <property type="entry name" value="60S/50S RIBOSOMAL PROTEIN L6/L9"/>
    <property type="match status" value="1"/>
</dbReference>
<evidence type="ECO:0000313" key="6">
    <source>
        <dbReference type="EMBL" id="EQD49318.1"/>
    </source>
</evidence>
<dbReference type="Gene3D" id="3.90.930.12">
    <property type="entry name" value="Ribosomal protein L6, alpha-beta domain"/>
    <property type="match status" value="1"/>
</dbReference>
<dbReference type="GO" id="GO:0022625">
    <property type="term" value="C:cytosolic large ribosomal subunit"/>
    <property type="evidence" value="ECO:0007669"/>
    <property type="project" value="TreeGrafter"/>
</dbReference>
<keyword evidence="3 6" id="KW-0689">Ribosomal protein</keyword>
<evidence type="ECO:0000256" key="4">
    <source>
        <dbReference type="ARBA" id="ARBA00023274"/>
    </source>
</evidence>
<proteinExistence type="predicted"/>
<protein>
    <submittedName>
        <fullName evidence="6">50S ribosomal protein L6P</fullName>
    </submittedName>
</protein>
<gene>
    <name evidence="6" type="ORF">B1B_11698</name>
</gene>
<dbReference type="SUPFAM" id="SSF56053">
    <property type="entry name" value="Ribosomal protein L6"/>
    <property type="match status" value="1"/>
</dbReference>
<dbReference type="EMBL" id="AUZY01007629">
    <property type="protein sequence ID" value="EQD49318.1"/>
    <property type="molecule type" value="Genomic_DNA"/>
</dbReference>
<feature type="domain" description="Large ribosomal subunit protein uL6 alpha-beta" evidence="5">
    <location>
        <begin position="11"/>
        <end position="85"/>
    </location>
</feature>
<reference evidence="6" key="2">
    <citation type="journal article" date="2014" name="ISME J.">
        <title>Microbial stratification in low pH oxic and suboxic macroscopic growths along an acid mine drainage.</title>
        <authorList>
            <person name="Mendez-Garcia C."/>
            <person name="Mesa V."/>
            <person name="Sprenger R.R."/>
            <person name="Richter M."/>
            <person name="Diez M.S."/>
            <person name="Solano J."/>
            <person name="Bargiela R."/>
            <person name="Golyshina O.V."/>
            <person name="Manteca A."/>
            <person name="Ramos J.L."/>
            <person name="Gallego J.R."/>
            <person name="Llorente I."/>
            <person name="Martins Dos Santos V.A."/>
            <person name="Jensen O.N."/>
            <person name="Pelaez A.I."/>
            <person name="Sanchez J."/>
            <person name="Ferrer M."/>
        </authorList>
    </citation>
    <scope>NUCLEOTIDE SEQUENCE</scope>
</reference>
<keyword evidence="1" id="KW-0699">rRNA-binding</keyword>
<evidence type="ECO:0000256" key="2">
    <source>
        <dbReference type="ARBA" id="ARBA00022884"/>
    </source>
</evidence>
<dbReference type="PANTHER" id="PTHR11655:SF16">
    <property type="entry name" value="60S RIBOSOMAL PROTEIN L9"/>
    <property type="match status" value="1"/>
</dbReference>
<dbReference type="AlphaFoldDB" id="T0ZXN1"/>
<dbReference type="Pfam" id="PF00347">
    <property type="entry name" value="Ribosomal_L6"/>
    <property type="match status" value="1"/>
</dbReference>
<dbReference type="InterPro" id="IPR000702">
    <property type="entry name" value="Ribosomal_uL6-like"/>
</dbReference>
<keyword evidence="4" id="KW-0687">Ribonucleoprotein</keyword>
<evidence type="ECO:0000256" key="1">
    <source>
        <dbReference type="ARBA" id="ARBA00022730"/>
    </source>
</evidence>
<dbReference type="InterPro" id="IPR036789">
    <property type="entry name" value="Ribosomal_uL6-like_a/b-dom_sf"/>
</dbReference>
<comment type="caution">
    <text evidence="6">The sequence shown here is derived from an EMBL/GenBank/DDBJ whole genome shotgun (WGS) entry which is preliminary data.</text>
</comment>
<dbReference type="GO" id="GO:0019843">
    <property type="term" value="F:rRNA binding"/>
    <property type="evidence" value="ECO:0007669"/>
    <property type="project" value="UniProtKB-KW"/>
</dbReference>
<evidence type="ECO:0000256" key="3">
    <source>
        <dbReference type="ARBA" id="ARBA00022980"/>
    </source>
</evidence>
<evidence type="ECO:0000259" key="5">
    <source>
        <dbReference type="Pfam" id="PF00347"/>
    </source>
</evidence>
<name>T0ZXN1_9ZZZZ</name>
<feature type="non-terminal residue" evidence="6">
    <location>
        <position position="1"/>
    </location>
</feature>
<dbReference type="GO" id="GO:0003735">
    <property type="term" value="F:structural constituent of ribosome"/>
    <property type="evidence" value="ECO:0007669"/>
    <property type="project" value="InterPro"/>
</dbReference>
<reference evidence="6" key="1">
    <citation type="submission" date="2013-08" db="EMBL/GenBank/DDBJ databases">
        <authorList>
            <person name="Mendez C."/>
            <person name="Richter M."/>
            <person name="Ferrer M."/>
            <person name="Sanchez J."/>
        </authorList>
    </citation>
    <scope>NUCLEOTIDE SEQUENCE</scope>
</reference>
<keyword evidence="2" id="KW-0694">RNA-binding</keyword>
<accession>T0ZXN1</accession>
<organism evidence="6">
    <name type="scientific">mine drainage metagenome</name>
    <dbReference type="NCBI Taxonomy" id="410659"/>
    <lineage>
        <taxon>unclassified sequences</taxon>
        <taxon>metagenomes</taxon>
        <taxon>ecological metagenomes</taxon>
    </lineage>
</organism>
<sequence length="99" mass="10967">EARMKIVAAHFPMKVQAKEGEIQIENFLGEKYPRTAPLVAGVTATVEGEFVILTGLDIERVGQSAANIERATRIRNYDPRVFQDGIYLVQRAHVKEAGA</sequence>
<dbReference type="FunFam" id="3.90.930.12:FF:000008">
    <property type="entry name" value="50S ribosomal protein L6"/>
    <property type="match status" value="1"/>
</dbReference>
<dbReference type="InterPro" id="IPR020040">
    <property type="entry name" value="Ribosomal_uL6_a/b-dom"/>
</dbReference>
<dbReference type="GO" id="GO:0002181">
    <property type="term" value="P:cytoplasmic translation"/>
    <property type="evidence" value="ECO:0007669"/>
    <property type="project" value="TreeGrafter"/>
</dbReference>